<dbReference type="PANTHER" id="PTHR18964">
    <property type="entry name" value="ROK (REPRESSOR, ORF, KINASE) FAMILY"/>
    <property type="match status" value="1"/>
</dbReference>
<dbReference type="PANTHER" id="PTHR18964:SF149">
    <property type="entry name" value="BIFUNCTIONAL UDP-N-ACETYLGLUCOSAMINE 2-EPIMERASE_N-ACETYLMANNOSAMINE KINASE"/>
    <property type="match status" value="1"/>
</dbReference>
<proteinExistence type="inferred from homology"/>
<dbReference type="Pfam" id="PF00480">
    <property type="entry name" value="ROK"/>
    <property type="match status" value="1"/>
</dbReference>
<evidence type="ECO:0000256" key="1">
    <source>
        <dbReference type="ARBA" id="ARBA00006479"/>
    </source>
</evidence>
<comment type="similarity">
    <text evidence="1">Belongs to the ROK (NagC/XylR) family.</text>
</comment>
<reference evidence="2 3" key="1">
    <citation type="submission" date="2023-12" db="EMBL/GenBank/DDBJ databases">
        <title>Sinomonas terricola sp. nov, isolated from litchi orchard soil in Guangdong, PR China.</title>
        <authorList>
            <person name="Jiaxin W."/>
            <person name="Yang Z."/>
            <person name="Honghui Z."/>
        </authorList>
    </citation>
    <scope>NUCLEOTIDE SEQUENCE [LARGE SCALE GENOMIC DNA]</scope>
    <source>
        <strain evidence="2 3">JGH33</strain>
    </source>
</reference>
<accession>A0ABU5TAH5</accession>
<keyword evidence="3" id="KW-1185">Reference proteome</keyword>
<dbReference type="Proteomes" id="UP001304769">
    <property type="component" value="Unassembled WGS sequence"/>
</dbReference>
<protein>
    <submittedName>
        <fullName evidence="2">ROK family transcriptional regulator</fullName>
    </submittedName>
</protein>
<evidence type="ECO:0000313" key="3">
    <source>
        <dbReference type="Proteomes" id="UP001304769"/>
    </source>
</evidence>
<organism evidence="2 3">
    <name type="scientific">Sinomonas terricola</name>
    <dbReference type="NCBI Taxonomy" id="3110330"/>
    <lineage>
        <taxon>Bacteria</taxon>
        <taxon>Bacillati</taxon>
        <taxon>Actinomycetota</taxon>
        <taxon>Actinomycetes</taxon>
        <taxon>Micrococcales</taxon>
        <taxon>Micrococcaceae</taxon>
        <taxon>Sinomonas</taxon>
    </lineage>
</organism>
<dbReference type="PROSITE" id="PS01125">
    <property type="entry name" value="ROK"/>
    <property type="match status" value="1"/>
</dbReference>
<sequence>MGVTPSGTSRADSVPGRILGLLGTQGPTSRAAIARRLRLSPATVTQVTKDLVANGSVSEVSSVPSNGGRPATLLGLAREGAGAIGVKITAEHVAIVDASIAGEVLRSRTVPFDPSRPDAVDRITGIIRKAVDAHPGLLLGVGVGVPGSVDAQDNGVVTSSMLSWTQMPLGAVLRDALGVPVLVDNDVHAVAAAQLLYGAGREFDSYLVVTIGLGIGCAVVVDRTIYRGAHGGAGEIGHIPVTLDGPLCQCGATGCLEAHIGAPALVREARHAKVIGSHGTIEALQRAAGHGDEKAIAAFRRAGSMLGRGMAGVANTLDPQAIVLLGEGMTAWAHWQPGFDETFRPHLMADRRQIPVIREDWTDDHWALGAAALVMASPFDSDASGAQGGLVSARLQSLQVAAP</sequence>
<dbReference type="Gene3D" id="1.10.10.10">
    <property type="entry name" value="Winged helix-like DNA-binding domain superfamily/Winged helix DNA-binding domain"/>
    <property type="match status" value="1"/>
</dbReference>
<dbReference type="InterPro" id="IPR000600">
    <property type="entry name" value="ROK"/>
</dbReference>
<dbReference type="SUPFAM" id="SSF53067">
    <property type="entry name" value="Actin-like ATPase domain"/>
    <property type="match status" value="1"/>
</dbReference>
<dbReference type="SUPFAM" id="SSF46785">
    <property type="entry name" value="Winged helix' DNA-binding domain"/>
    <property type="match status" value="1"/>
</dbReference>
<dbReference type="EMBL" id="JAYGGQ010000016">
    <property type="protein sequence ID" value="MEA5456706.1"/>
    <property type="molecule type" value="Genomic_DNA"/>
</dbReference>
<dbReference type="Gene3D" id="3.30.420.40">
    <property type="match status" value="2"/>
</dbReference>
<dbReference type="InterPro" id="IPR043129">
    <property type="entry name" value="ATPase_NBD"/>
</dbReference>
<dbReference type="InterPro" id="IPR036390">
    <property type="entry name" value="WH_DNA-bd_sf"/>
</dbReference>
<gene>
    <name evidence="2" type="ORF">SPF06_18440</name>
</gene>
<name>A0ABU5TAH5_9MICC</name>
<dbReference type="InterPro" id="IPR036388">
    <property type="entry name" value="WH-like_DNA-bd_sf"/>
</dbReference>
<comment type="caution">
    <text evidence="2">The sequence shown here is derived from an EMBL/GenBank/DDBJ whole genome shotgun (WGS) entry which is preliminary data.</text>
</comment>
<dbReference type="RefSeq" id="WP_323280602.1">
    <property type="nucleotide sequence ID" value="NZ_JAYGGQ010000016.1"/>
</dbReference>
<dbReference type="InterPro" id="IPR049874">
    <property type="entry name" value="ROK_cs"/>
</dbReference>
<evidence type="ECO:0000313" key="2">
    <source>
        <dbReference type="EMBL" id="MEA5456706.1"/>
    </source>
</evidence>